<evidence type="ECO:0000256" key="7">
    <source>
        <dbReference type="ARBA" id="ARBA00048552"/>
    </source>
</evidence>
<dbReference type="PDB" id="7S01">
    <property type="method" value="X-ray"/>
    <property type="resolution" value="3.40 A"/>
    <property type="chains" value="C=1-665"/>
</dbReference>
<dbReference type="InterPro" id="IPR037033">
    <property type="entry name" value="DNA-dir_RNAP_su2_hyb_sf"/>
</dbReference>
<reference evidence="11 12" key="2">
    <citation type="journal article" date="2022" name="Nat. Commun.">
        <title>Structural basis of template strand deoxyuridine promoter recognition by a viral RNA polymerase.</title>
        <authorList>
            <person name="Fraser A."/>
            <person name="Sokolova M.L."/>
            <person name="Drobysheva A.V."/>
            <person name="Gordeeva J.V."/>
            <person name="Borukhov S."/>
            <person name="Jumper J."/>
            <person name="Severinov K.V."/>
            <person name="Leiman P.G."/>
        </authorList>
    </citation>
    <scope>X-RAY CRYSTALLOGRAPHY (3.30 ANGSTROMS)</scope>
</reference>
<dbReference type="PDB" id="7S00">
    <property type="method" value="X-ray"/>
    <property type="resolution" value="3.30 A"/>
    <property type="chains" value="C/E=1-665"/>
</dbReference>
<evidence type="ECO:0007829" key="11">
    <source>
        <dbReference type="PDB" id="7S00"/>
    </source>
</evidence>
<comment type="catalytic activity">
    <reaction evidence="7">
        <text>RNA(n) + a ribonucleoside 5'-triphosphate = RNA(n+1) + diphosphate</text>
        <dbReference type="Rhea" id="RHEA:21248"/>
        <dbReference type="Rhea" id="RHEA-COMP:14527"/>
        <dbReference type="Rhea" id="RHEA-COMP:17342"/>
        <dbReference type="ChEBI" id="CHEBI:33019"/>
        <dbReference type="ChEBI" id="CHEBI:61557"/>
        <dbReference type="ChEBI" id="CHEBI:140395"/>
        <dbReference type="EC" id="2.7.7.6"/>
    </reaction>
</comment>
<dbReference type="InterPro" id="IPR015712">
    <property type="entry name" value="DNA-dir_RNA_pol_su2"/>
</dbReference>
<evidence type="ECO:0000313" key="9">
    <source>
        <dbReference type="EMBL" id="AMS01173.1"/>
    </source>
</evidence>
<keyword evidence="5" id="KW-0548">Nucleotidyltransferase</keyword>
<evidence type="ECO:0000256" key="4">
    <source>
        <dbReference type="ARBA" id="ARBA00022679"/>
    </source>
</evidence>
<dbReference type="GO" id="GO:0032549">
    <property type="term" value="F:ribonucleoside binding"/>
    <property type="evidence" value="ECO:0007669"/>
    <property type="project" value="InterPro"/>
</dbReference>
<evidence type="ECO:0000256" key="6">
    <source>
        <dbReference type="ARBA" id="ARBA00023163"/>
    </source>
</evidence>
<reference evidence="9 10" key="1">
    <citation type="journal article" date="2016" name="Virology">
        <title>The genome of AR9, a giant transducing Bacillus phage encoding two multisubunit RNA polymerases.</title>
        <authorList>
            <person name="Lavysh D."/>
            <person name="Sokolova M."/>
            <person name="Minakhin L."/>
            <person name="Yakunina M."/>
            <person name="Artamonova T."/>
            <person name="Kozyavkin S."/>
            <person name="Makarova K.S."/>
            <person name="Koonin E.V."/>
            <person name="Severinov K."/>
        </authorList>
    </citation>
    <scope>NUCLEOTIDE SEQUENCE [LARGE SCALE GENOMIC DNA]</scope>
</reference>
<name>A0A172JHZ2_BPPB1</name>
<feature type="domain" description="DNA-directed RNA polymerase subunit 2 hybrid-binding" evidence="8">
    <location>
        <begin position="291"/>
        <end position="547"/>
    </location>
</feature>
<keyword evidence="6" id="KW-0804">Transcription</keyword>
<dbReference type="EC" id="2.7.7.6" evidence="2"/>
<evidence type="ECO:0000256" key="2">
    <source>
        <dbReference type="ARBA" id="ARBA00012418"/>
    </source>
</evidence>
<evidence type="ECO:0000256" key="5">
    <source>
        <dbReference type="ARBA" id="ARBA00022695"/>
    </source>
</evidence>
<dbReference type="PANTHER" id="PTHR20856">
    <property type="entry name" value="DNA-DIRECTED RNA POLYMERASE I SUBUNIT 2"/>
    <property type="match status" value="1"/>
</dbReference>
<dbReference type="KEGG" id="vg:29058807"/>
<protein>
    <recommendedName>
        <fullName evidence="2">DNA-directed RNA polymerase</fullName>
        <ecNumber evidence="2">2.7.7.6</ecNumber>
    </recommendedName>
</protein>
<keyword evidence="11 12" id="KW-0002">3D-structure</keyword>
<dbReference type="OrthoDB" id="9519at10239"/>
<evidence type="ECO:0000313" key="10">
    <source>
        <dbReference type="Proteomes" id="UP000202618"/>
    </source>
</evidence>
<evidence type="ECO:0007829" key="12">
    <source>
        <dbReference type="PDB" id="7S01"/>
    </source>
</evidence>
<keyword evidence="3 9" id="KW-0240">DNA-directed RNA polymerase</keyword>
<dbReference type="Gene3D" id="2.40.270.10">
    <property type="entry name" value="DNA-directed RNA polymerase, subunit 2, domain 6"/>
    <property type="match status" value="1"/>
</dbReference>
<evidence type="ECO:0000256" key="1">
    <source>
        <dbReference type="ARBA" id="ARBA00006835"/>
    </source>
</evidence>
<evidence type="ECO:0000259" key="8">
    <source>
        <dbReference type="Pfam" id="PF00562"/>
    </source>
</evidence>
<dbReference type="SMR" id="A0A172JHZ2"/>
<dbReference type="InterPro" id="IPR007120">
    <property type="entry name" value="DNA-dir_RNAP_su2_dom"/>
</dbReference>
<dbReference type="SUPFAM" id="SSF64484">
    <property type="entry name" value="beta and beta-prime subunits of DNA dependent RNA-polymerase"/>
    <property type="match status" value="1"/>
</dbReference>
<dbReference type="Proteomes" id="UP000202618">
    <property type="component" value="Segment"/>
</dbReference>
<dbReference type="PDB" id="7UM0">
    <property type="method" value="EM"/>
    <property type="resolution" value="3.80 A"/>
    <property type="chains" value="C=1-665"/>
</dbReference>
<proteinExistence type="evidence at protein level"/>
<dbReference type="RefSeq" id="YP_009282993.1">
    <property type="nucleotide sequence ID" value="NC_031039.1"/>
</dbReference>
<gene>
    <name evidence="9" type="ORF">AR9_g089</name>
</gene>
<dbReference type="GO" id="GO:0003899">
    <property type="term" value="F:DNA-directed RNA polymerase activity"/>
    <property type="evidence" value="ECO:0007669"/>
    <property type="project" value="UniProtKB-EC"/>
</dbReference>
<dbReference type="GO" id="GO:0003677">
    <property type="term" value="F:DNA binding"/>
    <property type="evidence" value="ECO:0007669"/>
    <property type="project" value="InterPro"/>
</dbReference>
<sequence>MDDISVIKNEDYEGSHRFLAEELLMPNANKTDGNRSTMFCSHLAQAVTLQKAEPPLVYTNFENQVGKYSTAGYRKANSNYKVIEKIYKNDYNYVLIVQDQETGEYTLFERAECEFLTEHYGFQWDNDKIDSLKKDDTIEKDTVLYKNTCYDENMNFGYGVNLNAAYFSYKNETLEDAIVISESAAKKLGTFSVNKVKVSVNTNDILLNLYGDNENYKGFPDIGEHIKNQIIASRRRFDYNTALYELKNLNEMRDSDTPFFADGKIVDIEIFSNVPEEELKVQKYNEQVLYYINKQKEFSNNVYQKLKKIVEGKDNNVSDKLLHFYNNCKMRIDENISYTYQNSKFSGFIMEFTILEEEPLNKGSKITGRYGNKGVISKILPDDQMPTVAEGRFKGLKADICLNPLGVFNRLNPSQLIEQELNWIAKFIRKDMEEAGSNEEKVSILLDFLNRVNKEETELMEEFINSLNKTELEEFLNDIIENGIPICQKPFFGNIGLDELWELYNHYDHIDYFKCEGISTPLIIGEIYMVRLKHEPHSKFSARSTSFMNLRGLPAKSKNFKEHKDLYSKTPVRIGNMEISNLSLTNEMGSIMDMLNSYSNNETNRRELIMQLLTGNPFDTNIDLSDVESGTSKILKSLFTCLGLSIDDVEEEWENKLNGKVEDEK</sequence>
<dbReference type="GO" id="GO:0006351">
    <property type="term" value="P:DNA-templated transcription"/>
    <property type="evidence" value="ECO:0007669"/>
    <property type="project" value="InterPro"/>
</dbReference>
<accession>A0A172JHZ2</accession>
<dbReference type="GO" id="GO:0000428">
    <property type="term" value="C:DNA-directed RNA polymerase complex"/>
    <property type="evidence" value="ECO:0007669"/>
    <property type="project" value="UniProtKB-KW"/>
</dbReference>
<organism evidence="9 10">
    <name type="scientific">Bacillus phage AR9</name>
    <dbReference type="NCBI Taxonomy" id="1815509"/>
    <lineage>
        <taxon>Viruses</taxon>
        <taxon>Duplodnaviria</taxon>
        <taxon>Heunggongvirae</taxon>
        <taxon>Uroviricota</taxon>
        <taxon>Caudoviricetes</taxon>
        <taxon>Takahashivirus</taxon>
        <taxon>Bacillus phage PBS1</taxon>
    </lineage>
</organism>
<keyword evidence="4" id="KW-0808">Transferase</keyword>
<dbReference type="Pfam" id="PF00562">
    <property type="entry name" value="RNA_pol_Rpb2_6"/>
    <property type="match status" value="1"/>
</dbReference>
<dbReference type="PDB" id="7UM1">
    <property type="method" value="EM"/>
    <property type="resolution" value="4.20 A"/>
    <property type="chains" value="C=1-665"/>
</dbReference>
<comment type="similarity">
    <text evidence="1">Belongs to the RNA polymerase beta chain family.</text>
</comment>
<evidence type="ECO:0000256" key="3">
    <source>
        <dbReference type="ARBA" id="ARBA00022478"/>
    </source>
</evidence>
<dbReference type="GeneID" id="29058807"/>
<dbReference type="EMBL" id="KU878088">
    <property type="protein sequence ID" value="AMS01173.1"/>
    <property type="molecule type" value="Genomic_DNA"/>
</dbReference>